<gene>
    <name evidence="2" type="ORF">SAMEA4029009_CIC11G00000004603</name>
    <name evidence="3" type="ORF">SAMEA4029010_CIC11G00000002498</name>
</gene>
<feature type="signal peptide" evidence="1">
    <location>
        <begin position="1"/>
        <end position="23"/>
    </location>
</feature>
<feature type="chain" id="PRO_5011896727" evidence="1">
    <location>
        <begin position="24"/>
        <end position="93"/>
    </location>
</feature>
<keyword evidence="1" id="KW-0732">Signal</keyword>
<dbReference type="Proteomes" id="UP000182334">
    <property type="component" value="Chromosome V"/>
</dbReference>
<evidence type="ECO:0000313" key="3">
    <source>
        <dbReference type="EMBL" id="SGZ55810.1"/>
    </source>
</evidence>
<evidence type="ECO:0000256" key="1">
    <source>
        <dbReference type="SAM" id="SignalP"/>
    </source>
</evidence>
<name>A0A1L0BZF9_9ASCO</name>
<accession>A0A1L0BZF9</accession>
<protein>
    <submittedName>
        <fullName evidence="3">CIC11C00000002498</fullName>
    </submittedName>
    <submittedName>
        <fullName evidence="2">CIC11C00000004603</fullName>
    </submittedName>
</protein>
<proteinExistence type="predicted"/>
<dbReference type="Proteomes" id="UP000182259">
    <property type="component" value="Chromosome IV"/>
</dbReference>
<evidence type="ECO:0000313" key="2">
    <source>
        <dbReference type="EMBL" id="SGZ55772.1"/>
    </source>
</evidence>
<sequence>MKLVLPLLLCISLSFCFQQYCKCQCNDRVLVEKIDKCGLCTKEWCLEQKSDLCVDVEQDIIISCFQVESLKEKVVVCLFLVGVAALLVRSFLP</sequence>
<dbReference type="EMBL" id="LT635760">
    <property type="protein sequence ID" value="SGZ55810.1"/>
    <property type="molecule type" value="Genomic_DNA"/>
</dbReference>
<dbReference type="OrthoDB" id="2142503at2759"/>
<dbReference type="EMBL" id="LT635767">
    <property type="protein sequence ID" value="SGZ55772.1"/>
    <property type="molecule type" value="Genomic_DNA"/>
</dbReference>
<evidence type="ECO:0000313" key="5">
    <source>
        <dbReference type="Proteomes" id="UP000182334"/>
    </source>
</evidence>
<dbReference type="AlphaFoldDB" id="A0A1L0BZF9"/>
<keyword evidence="5" id="KW-1185">Reference proteome</keyword>
<organism evidence="3 5">
    <name type="scientific">Sungouiella intermedia</name>
    <dbReference type="NCBI Taxonomy" id="45354"/>
    <lineage>
        <taxon>Eukaryota</taxon>
        <taxon>Fungi</taxon>
        <taxon>Dikarya</taxon>
        <taxon>Ascomycota</taxon>
        <taxon>Saccharomycotina</taxon>
        <taxon>Pichiomycetes</taxon>
        <taxon>Metschnikowiaceae</taxon>
        <taxon>Sungouiella</taxon>
    </lineage>
</organism>
<evidence type="ECO:0000313" key="4">
    <source>
        <dbReference type="Proteomes" id="UP000182259"/>
    </source>
</evidence>
<reference evidence="4 5" key="1">
    <citation type="submission" date="2016-10" db="EMBL/GenBank/DDBJ databases">
        <authorList>
            <person name="de Groot N.N."/>
        </authorList>
    </citation>
    <scope>NUCLEOTIDE SEQUENCE [LARGE SCALE GENOMIC DNA]</scope>
    <source>
        <strain evidence="3 5">CBS 141442</strain>
        <strain evidence="2 4">PYCC 4715</strain>
    </source>
</reference>